<feature type="compositionally biased region" description="Basic residues" evidence="1">
    <location>
        <begin position="170"/>
        <end position="184"/>
    </location>
</feature>
<feature type="compositionally biased region" description="Basic and acidic residues" evidence="1">
    <location>
        <begin position="114"/>
        <end position="140"/>
    </location>
</feature>
<dbReference type="GeneID" id="98175759"/>
<reference evidence="2 3" key="1">
    <citation type="submission" date="2024-09" db="EMBL/GenBank/DDBJ databases">
        <title>Itraconazole resistance in Madurella fahalii resulting from another homologue of gene encoding cytochrome P450 14-alpha sterol demethylase (CYP51).</title>
        <authorList>
            <person name="Yoshioka I."/>
            <person name="Fahal A.H."/>
            <person name="Kaneko S."/>
            <person name="Yaguchi T."/>
        </authorList>
    </citation>
    <scope>NUCLEOTIDE SEQUENCE [LARGE SCALE GENOMIC DNA]</scope>
    <source>
        <strain evidence="2 3">IFM 68171</strain>
    </source>
</reference>
<protein>
    <submittedName>
        <fullName evidence="2">Uncharacterized protein</fullName>
    </submittedName>
</protein>
<dbReference type="EMBL" id="BAAFSV010000002">
    <property type="protein sequence ID" value="GAB1314806.1"/>
    <property type="molecule type" value="Genomic_DNA"/>
</dbReference>
<name>A0ABQ0GAK9_9PEZI</name>
<keyword evidence="3" id="KW-1185">Reference proteome</keyword>
<evidence type="ECO:0000313" key="3">
    <source>
        <dbReference type="Proteomes" id="UP001628179"/>
    </source>
</evidence>
<dbReference type="Proteomes" id="UP001628179">
    <property type="component" value="Unassembled WGS sequence"/>
</dbReference>
<proteinExistence type="predicted"/>
<gene>
    <name evidence="2" type="ORF">MFIFM68171_05016</name>
</gene>
<evidence type="ECO:0000313" key="2">
    <source>
        <dbReference type="EMBL" id="GAB1314806.1"/>
    </source>
</evidence>
<feature type="region of interest" description="Disordered" evidence="1">
    <location>
        <begin position="114"/>
        <end position="184"/>
    </location>
</feature>
<comment type="caution">
    <text evidence="2">The sequence shown here is derived from an EMBL/GenBank/DDBJ whole genome shotgun (WGS) entry which is preliminary data.</text>
</comment>
<evidence type="ECO:0000256" key="1">
    <source>
        <dbReference type="SAM" id="MobiDB-lite"/>
    </source>
</evidence>
<accession>A0ABQ0GAK9</accession>
<dbReference type="RefSeq" id="XP_070916537.1">
    <property type="nucleotide sequence ID" value="XM_071060436.1"/>
</dbReference>
<organism evidence="2 3">
    <name type="scientific">Madurella fahalii</name>
    <dbReference type="NCBI Taxonomy" id="1157608"/>
    <lineage>
        <taxon>Eukaryota</taxon>
        <taxon>Fungi</taxon>
        <taxon>Dikarya</taxon>
        <taxon>Ascomycota</taxon>
        <taxon>Pezizomycotina</taxon>
        <taxon>Sordariomycetes</taxon>
        <taxon>Sordariomycetidae</taxon>
        <taxon>Sordariales</taxon>
        <taxon>Sordariales incertae sedis</taxon>
        <taxon>Madurella</taxon>
    </lineage>
</organism>
<sequence length="184" mass="20214">MCHGHPYSHSCGHQSLTWHYCPSAVIDLETGYETPCSHITFAASQPSTMSCPLANCDFRSAGGGWTCCNCGASNSGGWCTNVSANPKWEKNAVTNEWEWIGACDHGCCKKCPKDVPTRSDEPSRNHGKKGKDSQKHKQENPQEVSAEGGPVASYSITLDYSARDVDGSPRKQRGQKKRDHKRRN</sequence>